<dbReference type="Gene3D" id="3.40.50.1820">
    <property type="entry name" value="alpha/beta hydrolase"/>
    <property type="match status" value="2"/>
</dbReference>
<dbReference type="Proteomes" id="UP000010164">
    <property type="component" value="Unassembled WGS sequence"/>
</dbReference>
<proteinExistence type="predicted"/>
<name>L0WEX6_9GAMM</name>
<dbReference type="PANTHER" id="PTHR22946">
    <property type="entry name" value="DIENELACTONE HYDROLASE DOMAIN-CONTAINING PROTEIN-RELATED"/>
    <property type="match status" value="1"/>
</dbReference>
<keyword evidence="1" id="KW-0378">Hydrolase</keyword>
<keyword evidence="4" id="KW-1185">Reference proteome</keyword>
<reference evidence="3 4" key="1">
    <citation type="journal article" date="2012" name="J. Bacteriol.">
        <title>Genome Sequence of the Alkane-Degrading Bacterium Alcanivorax hongdengensis Type Strain A-11-3.</title>
        <authorList>
            <person name="Lai Q."/>
            <person name="Shao Z."/>
        </authorList>
    </citation>
    <scope>NUCLEOTIDE SEQUENCE [LARGE SCALE GENOMIC DNA]</scope>
    <source>
        <strain evidence="3 4">A-11-3</strain>
    </source>
</reference>
<dbReference type="InterPro" id="IPR022742">
    <property type="entry name" value="Hydrolase_4"/>
</dbReference>
<dbReference type="InterPro" id="IPR029058">
    <property type="entry name" value="AB_hydrolase_fold"/>
</dbReference>
<dbReference type="GO" id="GO:0052689">
    <property type="term" value="F:carboxylic ester hydrolase activity"/>
    <property type="evidence" value="ECO:0007669"/>
    <property type="project" value="UniProtKB-ARBA"/>
</dbReference>
<evidence type="ECO:0000313" key="3">
    <source>
        <dbReference type="EMBL" id="EKF74717.1"/>
    </source>
</evidence>
<dbReference type="RefSeq" id="WP_008928547.1">
    <property type="nucleotide sequence ID" value="NZ_AMRJ01000008.1"/>
</dbReference>
<dbReference type="OrthoDB" id="9805123at2"/>
<organism evidence="3 4">
    <name type="scientific">Alcanivorax hongdengensis A-11-3</name>
    <dbReference type="NCBI Taxonomy" id="1177179"/>
    <lineage>
        <taxon>Bacteria</taxon>
        <taxon>Pseudomonadati</taxon>
        <taxon>Pseudomonadota</taxon>
        <taxon>Gammaproteobacteria</taxon>
        <taxon>Oceanospirillales</taxon>
        <taxon>Alcanivoracaceae</taxon>
        <taxon>Alcanivorax</taxon>
    </lineage>
</organism>
<comment type="caution">
    <text evidence="3">The sequence shown here is derived from an EMBL/GenBank/DDBJ whole genome shotgun (WGS) entry which is preliminary data.</text>
</comment>
<evidence type="ECO:0000313" key="4">
    <source>
        <dbReference type="Proteomes" id="UP000010164"/>
    </source>
</evidence>
<protein>
    <recommendedName>
        <fullName evidence="2">Serine aminopeptidase S33 domain-containing protein</fullName>
    </recommendedName>
</protein>
<evidence type="ECO:0000256" key="1">
    <source>
        <dbReference type="ARBA" id="ARBA00022801"/>
    </source>
</evidence>
<dbReference type="AlphaFoldDB" id="L0WEX6"/>
<dbReference type="EMBL" id="AMRJ01000008">
    <property type="protein sequence ID" value="EKF74717.1"/>
    <property type="molecule type" value="Genomic_DNA"/>
</dbReference>
<dbReference type="PATRIC" id="fig|1177179.3.peg.1375"/>
<dbReference type="STRING" id="1177179.A11A3_06833"/>
<dbReference type="InterPro" id="IPR050261">
    <property type="entry name" value="FrsA_esterase"/>
</dbReference>
<dbReference type="Pfam" id="PF12146">
    <property type="entry name" value="Hydrolase_4"/>
    <property type="match status" value="1"/>
</dbReference>
<dbReference type="PANTHER" id="PTHR22946:SF9">
    <property type="entry name" value="POLYKETIDE TRANSFERASE AF380"/>
    <property type="match status" value="1"/>
</dbReference>
<evidence type="ECO:0000259" key="2">
    <source>
        <dbReference type="Pfam" id="PF12146"/>
    </source>
</evidence>
<feature type="domain" description="Serine aminopeptidase S33" evidence="2">
    <location>
        <begin position="31"/>
        <end position="267"/>
    </location>
</feature>
<gene>
    <name evidence="3" type="ORF">A11A3_06833</name>
</gene>
<sequence>MSAMRELQFVSDGQACRGDLHLPDGDGPFLTVVMGHGFGLTRACGLDPFRDAFLQAGYAVFLFDYRHFGESEGMPRQVLMPNREVADWQAALACVRKQQEVDNQRIVLWGTSFGGGLVTAVAAREPVAGIIAQCPMMDGMASVLEVMRYAGPLQALKLTGLGLWDVASSALGLGPRMLPSAGRPGELAAMSSHDAYEGYTALMPKGVPNEVAARVALLLPLFRPVSQAARVTCPALILICDQDTVAPASAAQKAAEAMAQATVKHYPVGHFDIYQGEPRAQSLADQLAFLETL</sequence>
<dbReference type="SUPFAM" id="SSF53474">
    <property type="entry name" value="alpha/beta-Hydrolases"/>
    <property type="match status" value="1"/>
</dbReference>
<dbReference type="eggNOG" id="COG1073">
    <property type="taxonomic scope" value="Bacteria"/>
</dbReference>
<accession>L0WEX6</accession>